<dbReference type="GO" id="GO:0003841">
    <property type="term" value="F:1-acylglycerol-3-phosphate O-acyltransferase activity"/>
    <property type="evidence" value="ECO:0007669"/>
    <property type="project" value="TreeGrafter"/>
</dbReference>
<dbReference type="PANTHER" id="PTHR10434">
    <property type="entry name" value="1-ACYL-SN-GLYCEROL-3-PHOSPHATE ACYLTRANSFERASE"/>
    <property type="match status" value="1"/>
</dbReference>
<keyword evidence="6" id="KW-0472">Membrane</keyword>
<dbReference type="PANTHER" id="PTHR10434:SF64">
    <property type="entry name" value="1-ACYL-SN-GLYCEROL-3-PHOSPHATE ACYLTRANSFERASE-RELATED"/>
    <property type="match status" value="1"/>
</dbReference>
<dbReference type="CDD" id="cd07989">
    <property type="entry name" value="LPLAT_AGPAT-like"/>
    <property type="match status" value="1"/>
</dbReference>
<organism evidence="8 9">
    <name type="scientific">Paractinoplanes abujensis</name>
    <dbReference type="NCBI Taxonomy" id="882441"/>
    <lineage>
        <taxon>Bacteria</taxon>
        <taxon>Bacillati</taxon>
        <taxon>Actinomycetota</taxon>
        <taxon>Actinomycetes</taxon>
        <taxon>Micromonosporales</taxon>
        <taxon>Micromonosporaceae</taxon>
        <taxon>Paractinoplanes</taxon>
    </lineage>
</organism>
<sequence>MIGGGVLTGLWQPVSGCGDHCRDGADRHVTPGVGTLRMVALAVVLVGGLLVVPLLRGLALRGVARAMLRVLGVRLVRRGPALKPGSLLVANHVSWLDILVLTAVTPVRLVAKGEVGAWPGIGVLAGLSGAIFIDRSRPKSLPGTVGEVAAALRSGRTVAAFPEGTTFCGANQGRFRPALFQAAVDAGAPVVPVSINYDSTAAAFIGDDTLFDSVRRVAALRSLTVTLVSAPALRPVPGADRRVLARAAQASMGVGGYRLAA</sequence>
<feature type="transmembrane region" description="Helical" evidence="6">
    <location>
        <begin position="38"/>
        <end position="59"/>
    </location>
</feature>
<reference evidence="8 9" key="1">
    <citation type="submission" date="2020-08" db="EMBL/GenBank/DDBJ databases">
        <title>Sequencing the genomes of 1000 actinobacteria strains.</title>
        <authorList>
            <person name="Klenk H.-P."/>
        </authorList>
    </citation>
    <scope>NUCLEOTIDE SEQUENCE [LARGE SCALE GENOMIC DNA]</scope>
    <source>
        <strain evidence="8 9">DSM 45518</strain>
    </source>
</reference>
<dbReference type="EMBL" id="JACHMF010000001">
    <property type="protein sequence ID" value="MBB4696994.1"/>
    <property type="molecule type" value="Genomic_DNA"/>
</dbReference>
<evidence type="ECO:0000313" key="9">
    <source>
        <dbReference type="Proteomes" id="UP000542742"/>
    </source>
</evidence>
<proteinExistence type="predicted"/>
<evidence type="ECO:0000256" key="1">
    <source>
        <dbReference type="ARBA" id="ARBA00005189"/>
    </source>
</evidence>
<dbReference type="SMART" id="SM00563">
    <property type="entry name" value="PlsC"/>
    <property type="match status" value="1"/>
</dbReference>
<feature type="domain" description="Phospholipid/glycerol acyltransferase" evidence="7">
    <location>
        <begin position="86"/>
        <end position="198"/>
    </location>
</feature>
<comment type="pathway">
    <text evidence="1">Lipid metabolism.</text>
</comment>
<evidence type="ECO:0000256" key="4">
    <source>
        <dbReference type="ARBA" id="ARBA00023098"/>
    </source>
</evidence>
<evidence type="ECO:0000259" key="7">
    <source>
        <dbReference type="SMART" id="SM00563"/>
    </source>
</evidence>
<keyword evidence="3 8" id="KW-0808">Transferase</keyword>
<keyword evidence="6" id="KW-1133">Transmembrane helix</keyword>
<gene>
    <name evidence="8" type="ORF">BKA14_007142</name>
</gene>
<dbReference type="Proteomes" id="UP000542742">
    <property type="component" value="Unassembled WGS sequence"/>
</dbReference>
<dbReference type="InterPro" id="IPR002123">
    <property type="entry name" value="Plipid/glycerol_acylTrfase"/>
</dbReference>
<keyword evidence="5 8" id="KW-0012">Acyltransferase</keyword>
<dbReference type="RefSeq" id="WP_184955168.1">
    <property type="nucleotide sequence ID" value="NZ_BOMC01000020.1"/>
</dbReference>
<evidence type="ECO:0000256" key="2">
    <source>
        <dbReference type="ARBA" id="ARBA00022516"/>
    </source>
</evidence>
<dbReference type="Pfam" id="PF01553">
    <property type="entry name" value="Acyltransferase"/>
    <property type="match status" value="1"/>
</dbReference>
<comment type="caution">
    <text evidence="8">The sequence shown here is derived from an EMBL/GenBank/DDBJ whole genome shotgun (WGS) entry which is preliminary data.</text>
</comment>
<name>A0A7W7CYY6_9ACTN</name>
<evidence type="ECO:0000256" key="6">
    <source>
        <dbReference type="SAM" id="Phobius"/>
    </source>
</evidence>
<protein>
    <submittedName>
        <fullName evidence="8">1-acyl-sn-glycerol-3-phosphate acyltransferase</fullName>
    </submittedName>
</protein>
<keyword evidence="4" id="KW-0443">Lipid metabolism</keyword>
<keyword evidence="6" id="KW-0812">Transmembrane</keyword>
<dbReference type="GO" id="GO:0006654">
    <property type="term" value="P:phosphatidic acid biosynthetic process"/>
    <property type="evidence" value="ECO:0007669"/>
    <property type="project" value="TreeGrafter"/>
</dbReference>
<evidence type="ECO:0000256" key="3">
    <source>
        <dbReference type="ARBA" id="ARBA00022679"/>
    </source>
</evidence>
<keyword evidence="2" id="KW-0444">Lipid biosynthesis</keyword>
<dbReference type="AlphaFoldDB" id="A0A7W7CYY6"/>
<accession>A0A7W7CYY6</accession>
<dbReference type="SUPFAM" id="SSF69593">
    <property type="entry name" value="Glycerol-3-phosphate (1)-acyltransferase"/>
    <property type="match status" value="1"/>
</dbReference>
<keyword evidence="9" id="KW-1185">Reference proteome</keyword>
<evidence type="ECO:0000313" key="8">
    <source>
        <dbReference type="EMBL" id="MBB4696994.1"/>
    </source>
</evidence>
<evidence type="ECO:0000256" key="5">
    <source>
        <dbReference type="ARBA" id="ARBA00023315"/>
    </source>
</evidence>